<sequence>MRERALYVLLSFLFVLNGCSSQAELNELAVIVGLGIDLIKEDGKPMYQVTFQVIDPNQVGSPQNGGGSGIQIVNVSAKGRSLISAVRESARNLSRRNFYAHASILLIGEEAARFGLEEIMDLVERDQSIRTNIPMVIAQHTTALRILNGLTALNKIPAQSVIGKLENTAEILGENSKLLVHDFVSTVSMPGRNPVVSGIAAKGKASQTSKQAYVEQSHPHASNVGGLGIFDNQAKLIGWLHHTDARAVLLADNRVRFSAVSVPCGKKRGIHTEIGHAKAKKHVDMKQGRPEFHLDLYVEAEIEGIGCRSFEVASPKAVRQLEQQVSRQLEKEMQHGFQTVQKMQSDVFGFGEWLYRNQPRVWKKYDQDWPRLFGQADLTVKVQTTIRRSGMIQNHYPLIQ</sequence>
<dbReference type="Pfam" id="PF05504">
    <property type="entry name" value="Spore_GerAC"/>
    <property type="match status" value="1"/>
</dbReference>
<dbReference type="Pfam" id="PF25198">
    <property type="entry name" value="Spore_GerAC_N"/>
    <property type="match status" value="1"/>
</dbReference>
<dbReference type="InterPro" id="IPR008844">
    <property type="entry name" value="Spore_GerAC-like"/>
</dbReference>
<dbReference type="NCBIfam" id="TIGR02887">
    <property type="entry name" value="spore_ger_x_C"/>
    <property type="match status" value="1"/>
</dbReference>
<reference evidence="11" key="1">
    <citation type="submission" date="2022-07" db="EMBL/GenBank/DDBJ databases">
        <authorList>
            <person name="Li W.-J."/>
            <person name="Deng Q.-Q."/>
        </authorList>
    </citation>
    <scope>NUCLEOTIDE SEQUENCE</scope>
    <source>
        <strain evidence="11">SYSU M60031</strain>
    </source>
</reference>
<dbReference type="PANTHER" id="PTHR35789">
    <property type="entry name" value="SPORE GERMINATION PROTEIN B3"/>
    <property type="match status" value="1"/>
</dbReference>
<dbReference type="GO" id="GO:0016020">
    <property type="term" value="C:membrane"/>
    <property type="evidence" value="ECO:0007669"/>
    <property type="project" value="UniProtKB-SubCell"/>
</dbReference>
<evidence type="ECO:0000256" key="7">
    <source>
        <dbReference type="ARBA" id="ARBA00023288"/>
    </source>
</evidence>
<dbReference type="Proteomes" id="UP001156102">
    <property type="component" value="Unassembled WGS sequence"/>
</dbReference>
<dbReference type="InterPro" id="IPR057336">
    <property type="entry name" value="GerAC_N"/>
</dbReference>
<evidence type="ECO:0000256" key="4">
    <source>
        <dbReference type="ARBA" id="ARBA00022729"/>
    </source>
</evidence>
<evidence type="ECO:0000259" key="10">
    <source>
        <dbReference type="Pfam" id="PF25198"/>
    </source>
</evidence>
<dbReference type="RefSeq" id="WP_254759144.1">
    <property type="nucleotide sequence ID" value="NZ_JANCLT010000005.1"/>
</dbReference>
<dbReference type="AlphaFoldDB" id="A0AA41XAF5"/>
<dbReference type="PANTHER" id="PTHR35789:SF1">
    <property type="entry name" value="SPORE GERMINATION PROTEIN B3"/>
    <property type="match status" value="1"/>
</dbReference>
<feature type="chain" id="PRO_5041290027" evidence="8">
    <location>
        <begin position="24"/>
        <end position="400"/>
    </location>
</feature>
<evidence type="ECO:0000256" key="2">
    <source>
        <dbReference type="ARBA" id="ARBA00007886"/>
    </source>
</evidence>
<evidence type="ECO:0000259" key="9">
    <source>
        <dbReference type="Pfam" id="PF05504"/>
    </source>
</evidence>
<keyword evidence="5" id="KW-0472">Membrane</keyword>
<feature type="signal peptide" evidence="8">
    <location>
        <begin position="1"/>
        <end position="23"/>
    </location>
</feature>
<feature type="domain" description="Spore germination protein N-terminal" evidence="10">
    <location>
        <begin position="22"/>
        <end position="199"/>
    </location>
</feature>
<proteinExistence type="inferred from homology"/>
<protein>
    <submittedName>
        <fullName evidence="11">Ger(X)C family spore germination protein</fullName>
    </submittedName>
</protein>
<comment type="caution">
    <text evidence="11">The sequence shown here is derived from an EMBL/GenBank/DDBJ whole genome shotgun (WGS) entry which is preliminary data.</text>
</comment>
<keyword evidence="6" id="KW-0564">Palmitate</keyword>
<keyword evidence="3" id="KW-0309">Germination</keyword>
<evidence type="ECO:0000256" key="3">
    <source>
        <dbReference type="ARBA" id="ARBA00022544"/>
    </source>
</evidence>
<dbReference type="Gene3D" id="3.30.300.210">
    <property type="entry name" value="Nutrient germinant receptor protein C, domain 3"/>
    <property type="match status" value="1"/>
</dbReference>
<keyword evidence="4 8" id="KW-0732">Signal</keyword>
<evidence type="ECO:0000256" key="8">
    <source>
        <dbReference type="SAM" id="SignalP"/>
    </source>
</evidence>
<dbReference type="InterPro" id="IPR038501">
    <property type="entry name" value="Spore_GerAC_C_sf"/>
</dbReference>
<keyword evidence="12" id="KW-1185">Reference proteome</keyword>
<evidence type="ECO:0000313" key="11">
    <source>
        <dbReference type="EMBL" id="MCP8969233.1"/>
    </source>
</evidence>
<organism evidence="11 12">
    <name type="scientific">Ectobacillus ponti</name>
    <dbReference type="NCBI Taxonomy" id="2961894"/>
    <lineage>
        <taxon>Bacteria</taxon>
        <taxon>Bacillati</taxon>
        <taxon>Bacillota</taxon>
        <taxon>Bacilli</taxon>
        <taxon>Bacillales</taxon>
        <taxon>Bacillaceae</taxon>
        <taxon>Ectobacillus</taxon>
    </lineage>
</organism>
<evidence type="ECO:0000256" key="5">
    <source>
        <dbReference type="ARBA" id="ARBA00023136"/>
    </source>
</evidence>
<dbReference type="Gene3D" id="6.20.190.10">
    <property type="entry name" value="Nutrient germinant receptor protein C, domain 1"/>
    <property type="match status" value="1"/>
</dbReference>
<evidence type="ECO:0000313" key="12">
    <source>
        <dbReference type="Proteomes" id="UP001156102"/>
    </source>
</evidence>
<dbReference type="EMBL" id="JANCLT010000005">
    <property type="protein sequence ID" value="MCP8969233.1"/>
    <property type="molecule type" value="Genomic_DNA"/>
</dbReference>
<comment type="subcellular location">
    <subcellularLocation>
        <location evidence="1">Membrane</location>
        <topology evidence="1">Lipid-anchor</topology>
    </subcellularLocation>
</comment>
<dbReference type="InterPro" id="IPR046953">
    <property type="entry name" value="Spore_GerAC-like_C"/>
</dbReference>
<comment type="similarity">
    <text evidence="2">Belongs to the GerABKC lipoprotein family.</text>
</comment>
<name>A0AA41XAF5_9BACI</name>
<gene>
    <name evidence="11" type="ORF">NK662_11855</name>
</gene>
<accession>A0AA41XAF5</accession>
<dbReference type="GO" id="GO:0009847">
    <property type="term" value="P:spore germination"/>
    <property type="evidence" value="ECO:0007669"/>
    <property type="project" value="InterPro"/>
</dbReference>
<evidence type="ECO:0000256" key="1">
    <source>
        <dbReference type="ARBA" id="ARBA00004635"/>
    </source>
</evidence>
<keyword evidence="7" id="KW-0449">Lipoprotein</keyword>
<feature type="domain" description="Spore germination GerAC-like C-terminal" evidence="9">
    <location>
        <begin position="226"/>
        <end position="390"/>
    </location>
</feature>
<evidence type="ECO:0000256" key="6">
    <source>
        <dbReference type="ARBA" id="ARBA00023139"/>
    </source>
</evidence>